<evidence type="ECO:0000313" key="3">
    <source>
        <dbReference type="EMBL" id="AVF25290.1"/>
    </source>
</evidence>
<dbReference type="SUPFAM" id="SSF46955">
    <property type="entry name" value="Putative DNA-binding domain"/>
    <property type="match status" value="1"/>
</dbReference>
<evidence type="ECO:0000256" key="1">
    <source>
        <dbReference type="SAM" id="Coils"/>
    </source>
</evidence>
<dbReference type="InterPro" id="IPR025052">
    <property type="entry name" value="DUF3967"/>
</dbReference>
<accession>A0A2L1TX82</accession>
<dbReference type="Pfam" id="PF13152">
    <property type="entry name" value="DUF3967"/>
    <property type="match status" value="1"/>
</dbReference>
<reference evidence="4" key="1">
    <citation type="submission" date="2017-02" db="EMBL/GenBank/DDBJ databases">
        <title>Delineation of Paenibacillus larvae strains originating from foulbrood outbreaks.</title>
        <authorList>
            <person name="Beims H."/>
            <person name="Bunk B."/>
            <person name="Sproeer C."/>
            <person name="Mohr K.I."/>
            <person name="Pradella S."/>
            <person name="Guenther G."/>
            <person name="Rohde M."/>
            <person name="von der Ohe W."/>
            <person name="Steinert M."/>
        </authorList>
    </citation>
    <scope>NUCLEOTIDE SEQUENCE [LARGE SCALE GENOMIC DNA]</scope>
    <source>
        <strain evidence="4">Eric_III</strain>
    </source>
</reference>
<evidence type="ECO:0000259" key="2">
    <source>
        <dbReference type="Pfam" id="PF13152"/>
    </source>
</evidence>
<dbReference type="InterPro" id="IPR009061">
    <property type="entry name" value="DNA-bd_dom_put_sf"/>
</dbReference>
<gene>
    <name evidence="3" type="ORF">ERICIII_01086</name>
</gene>
<dbReference type="Gene3D" id="1.10.1660.10">
    <property type="match status" value="1"/>
</dbReference>
<proteinExistence type="predicted"/>
<organism evidence="3 4">
    <name type="scientific">Paenibacillus larvae subsp. larvae</name>
    <dbReference type="NCBI Taxonomy" id="147375"/>
    <lineage>
        <taxon>Bacteria</taxon>
        <taxon>Bacillati</taxon>
        <taxon>Bacillota</taxon>
        <taxon>Bacilli</taxon>
        <taxon>Bacillales</taxon>
        <taxon>Paenibacillaceae</taxon>
        <taxon>Paenibacillus</taxon>
    </lineage>
</organism>
<dbReference type="Proteomes" id="UP000239833">
    <property type="component" value="Chromosome"/>
</dbReference>
<feature type="domain" description="DUF3967" evidence="2">
    <location>
        <begin position="145"/>
        <end position="175"/>
    </location>
</feature>
<keyword evidence="1" id="KW-0175">Coiled coil</keyword>
<protein>
    <recommendedName>
        <fullName evidence="2">DUF3967 domain-containing protein</fullName>
    </recommendedName>
</protein>
<dbReference type="EMBL" id="CP019655">
    <property type="protein sequence ID" value="AVF25290.1"/>
    <property type="molecule type" value="Genomic_DNA"/>
</dbReference>
<sequence length="182" mass="20535">MMNEIIMENAWHTTKDMAAMLGIETVTVRKYALALEKAGYIISRDDKDRRTYSDVDAMALQQLFTLRERSGMTVEKSAEMVASRFLAEQASSPAPVAAAAETLATAPSSSLLDEVFARMNELIAMNKHLSDRVTEQQNKMEGALQNRDERITQILMELRETKRAIAAAKEKKSVWKRLFGLY</sequence>
<name>A0A2L1TX82_9BACL</name>
<dbReference type="AlphaFoldDB" id="A0A2L1TX82"/>
<feature type="coiled-coil region" evidence="1">
    <location>
        <begin position="119"/>
        <end position="171"/>
    </location>
</feature>
<evidence type="ECO:0000313" key="4">
    <source>
        <dbReference type="Proteomes" id="UP000239833"/>
    </source>
</evidence>